<dbReference type="PANTHER" id="PTHR30024">
    <property type="entry name" value="ALIPHATIC SULFONATES-BINDING PROTEIN-RELATED"/>
    <property type="match status" value="1"/>
</dbReference>
<dbReference type="Proteomes" id="UP001061999">
    <property type="component" value="Unassembled WGS sequence"/>
</dbReference>
<comment type="caution">
    <text evidence="2">The sequence shown here is derived from an EMBL/GenBank/DDBJ whole genome shotgun (WGS) entry which is preliminary data.</text>
</comment>
<protein>
    <submittedName>
        <fullName evidence="2">ABC transporter substrate-binding protein</fullName>
    </submittedName>
</protein>
<dbReference type="Gene3D" id="3.40.190.10">
    <property type="entry name" value="Periplasmic binding protein-like II"/>
    <property type="match status" value="2"/>
</dbReference>
<name>A0ABT3FGS5_9PSED</name>
<proteinExistence type="predicted"/>
<gene>
    <name evidence="2" type="ORF">OC610_27915</name>
</gene>
<dbReference type="EMBL" id="JAOSHO010000887">
    <property type="protein sequence ID" value="MCW1248276.1"/>
    <property type="molecule type" value="Genomic_DNA"/>
</dbReference>
<feature type="non-terminal residue" evidence="2">
    <location>
        <position position="121"/>
    </location>
</feature>
<dbReference type="SUPFAM" id="SSF53850">
    <property type="entry name" value="Periplasmic binding protein-like II"/>
    <property type="match status" value="1"/>
</dbReference>
<feature type="chain" id="PRO_5045996404" evidence="1">
    <location>
        <begin position="18"/>
        <end position="121"/>
    </location>
</feature>
<feature type="signal peptide" evidence="1">
    <location>
        <begin position="1"/>
        <end position="17"/>
    </location>
</feature>
<reference evidence="2" key="1">
    <citation type="submission" date="2022-07" db="EMBL/GenBank/DDBJ databases">
        <title>Pseudomonas agronomica sp. nov.: a novel bacterium with biotechnological application in the synthesis of biofertilizers from valorized agricultural residues.</title>
        <authorList>
            <person name="Robas M."/>
            <person name="Fernandez V.M."/>
            <person name="Luna L."/>
            <person name="Provanza A."/>
            <person name="Jimenez P.A."/>
        </authorList>
    </citation>
    <scope>NUCLEOTIDE SEQUENCE</scope>
    <source>
        <strain evidence="2">SAICEU22T</strain>
    </source>
</reference>
<evidence type="ECO:0000313" key="3">
    <source>
        <dbReference type="Proteomes" id="UP001061999"/>
    </source>
</evidence>
<sequence>MTLIRSLRRLLLSTAFAAPLAQAGEPLVLHVGDQNYYNVRASVEASGVLEGAPYRVDWKHFQAAAPLAEALNTGDLDLGFLGDSGFLFLAAKQAPVKLIGVSRQNPDTIALLVPKDSPVKT</sequence>
<accession>A0ABT3FGS5</accession>
<evidence type="ECO:0000256" key="1">
    <source>
        <dbReference type="SAM" id="SignalP"/>
    </source>
</evidence>
<keyword evidence="1" id="KW-0732">Signal</keyword>
<evidence type="ECO:0000313" key="2">
    <source>
        <dbReference type="EMBL" id="MCW1248276.1"/>
    </source>
</evidence>
<organism evidence="2 3">
    <name type="scientific">Pseudomonas agronomica</name>
    <dbReference type="NCBI Taxonomy" id="2979328"/>
    <lineage>
        <taxon>Bacteria</taxon>
        <taxon>Pseudomonadati</taxon>
        <taxon>Pseudomonadota</taxon>
        <taxon>Gammaproteobacteria</taxon>
        <taxon>Pseudomonadales</taxon>
        <taxon>Pseudomonadaceae</taxon>
        <taxon>Pseudomonas</taxon>
    </lineage>
</organism>
<keyword evidence="3" id="KW-1185">Reference proteome</keyword>
<dbReference type="PANTHER" id="PTHR30024:SF48">
    <property type="entry name" value="ABC TRANSPORTER SUBSTRATE-BINDING PROTEIN"/>
    <property type="match status" value="1"/>
</dbReference>